<dbReference type="Pfam" id="PF23900">
    <property type="entry name" value="PRS2_N"/>
    <property type="match status" value="1"/>
</dbReference>
<dbReference type="RefSeq" id="WP_013684484.1">
    <property type="nucleotide sequence ID" value="NC_015320.1"/>
</dbReference>
<keyword evidence="1" id="KW-0067">ATP-binding</keyword>
<keyword evidence="1" id="KW-0547">Nucleotide-binding</keyword>
<feature type="domain" description="AAA+ ATPase" evidence="2">
    <location>
        <begin position="137"/>
        <end position="272"/>
    </location>
</feature>
<evidence type="ECO:0000313" key="3">
    <source>
        <dbReference type="EMBL" id="AEA47828.1"/>
    </source>
</evidence>
<keyword evidence="4" id="KW-1185">Reference proteome</keyword>
<accession>F2KR94</accession>
<dbReference type="InterPro" id="IPR003593">
    <property type="entry name" value="AAA+_ATPase"/>
</dbReference>
<dbReference type="SUPFAM" id="SSF52540">
    <property type="entry name" value="P-loop containing nucleoside triphosphate hydrolases"/>
    <property type="match status" value="1"/>
</dbReference>
<dbReference type="PANTHER" id="PTHR23076">
    <property type="entry name" value="METALLOPROTEASE M41 FTSH"/>
    <property type="match status" value="1"/>
</dbReference>
<dbReference type="eggNOG" id="arCOG04163">
    <property type="taxonomic scope" value="Archaea"/>
</dbReference>
<evidence type="ECO:0000256" key="1">
    <source>
        <dbReference type="RuleBase" id="RU003651"/>
    </source>
</evidence>
<dbReference type="HOGENOM" id="CLU_000688_21_3_2"/>
<evidence type="ECO:0000259" key="2">
    <source>
        <dbReference type="SMART" id="SM00382"/>
    </source>
</evidence>
<dbReference type="EMBL" id="CP002588">
    <property type="protein sequence ID" value="AEA47828.1"/>
    <property type="molecule type" value="Genomic_DNA"/>
</dbReference>
<reference evidence="3 4" key="1">
    <citation type="submission" date="2011-03" db="EMBL/GenBank/DDBJ databases">
        <title>The complete genome of Archaeoglobus veneficus SNP6.</title>
        <authorList>
            <consortium name="US DOE Joint Genome Institute (JGI-PGF)"/>
            <person name="Lucas S."/>
            <person name="Copeland A."/>
            <person name="Lapidus A."/>
            <person name="Bruce D."/>
            <person name="Goodwin L."/>
            <person name="Pitluck S."/>
            <person name="Kyrpides N."/>
            <person name="Mavromatis K."/>
            <person name="Pagani I."/>
            <person name="Ivanova N."/>
            <person name="Mikhailova N."/>
            <person name="Lu M."/>
            <person name="Detter J.C."/>
            <person name="Tapia R."/>
            <person name="Han C."/>
            <person name="Land M."/>
            <person name="Hauser L."/>
            <person name="Markowitz V."/>
            <person name="Cheng J.-F."/>
            <person name="Hugenholtz P."/>
            <person name="Woyke T."/>
            <person name="Wu D."/>
            <person name="Spring S."/>
            <person name="Brambilla E."/>
            <person name="Klenk H.-P."/>
            <person name="Eisen J.A."/>
        </authorList>
    </citation>
    <scope>NUCLEOTIDE SEQUENCE [LARGE SCALE GENOMIC DNA]</scope>
    <source>
        <strain evidence="4">SNP6</strain>
    </source>
</reference>
<dbReference type="OrthoDB" id="77269at2157"/>
<dbReference type="GO" id="GO:0004176">
    <property type="term" value="F:ATP-dependent peptidase activity"/>
    <property type="evidence" value="ECO:0007669"/>
    <property type="project" value="TreeGrafter"/>
</dbReference>
<dbReference type="Pfam" id="PF00004">
    <property type="entry name" value="AAA"/>
    <property type="match status" value="1"/>
</dbReference>
<organism evidence="3 4">
    <name type="scientific">Archaeoglobus veneficus (strain DSM 11195 / SNP6)</name>
    <dbReference type="NCBI Taxonomy" id="693661"/>
    <lineage>
        <taxon>Archaea</taxon>
        <taxon>Methanobacteriati</taxon>
        <taxon>Methanobacteriota</taxon>
        <taxon>Archaeoglobi</taxon>
        <taxon>Archaeoglobales</taxon>
        <taxon>Archaeoglobaceae</taxon>
        <taxon>Archaeoglobus</taxon>
    </lineage>
</organism>
<dbReference type="PROSITE" id="PS00674">
    <property type="entry name" value="AAA"/>
    <property type="match status" value="1"/>
</dbReference>
<dbReference type="InterPro" id="IPR057405">
    <property type="entry name" value="PRS2-like_N"/>
</dbReference>
<dbReference type="Proteomes" id="UP000008136">
    <property type="component" value="Chromosome"/>
</dbReference>
<dbReference type="Gene3D" id="1.10.8.60">
    <property type="match status" value="1"/>
</dbReference>
<dbReference type="Pfam" id="PF23902">
    <property type="entry name" value="AAA_lid_PRS2_C"/>
    <property type="match status" value="1"/>
</dbReference>
<dbReference type="AlphaFoldDB" id="F2KR94"/>
<dbReference type="PANTHER" id="PTHR23076:SF97">
    <property type="entry name" value="ATP-DEPENDENT ZINC METALLOPROTEASE YME1L1"/>
    <property type="match status" value="1"/>
</dbReference>
<dbReference type="STRING" id="693661.Arcve_1832"/>
<keyword evidence="3" id="KW-0378">Hydrolase</keyword>
<name>F2KR94_ARCVS</name>
<dbReference type="InterPro" id="IPR003960">
    <property type="entry name" value="ATPase_AAA_CS"/>
</dbReference>
<dbReference type="GO" id="GO:0005524">
    <property type="term" value="F:ATP binding"/>
    <property type="evidence" value="ECO:0007669"/>
    <property type="project" value="UniProtKB-KW"/>
</dbReference>
<dbReference type="GO" id="GO:0016887">
    <property type="term" value="F:ATP hydrolysis activity"/>
    <property type="evidence" value="ECO:0007669"/>
    <property type="project" value="InterPro"/>
</dbReference>
<dbReference type="InterPro" id="IPR003959">
    <property type="entry name" value="ATPase_AAA_core"/>
</dbReference>
<evidence type="ECO:0000313" key="4">
    <source>
        <dbReference type="Proteomes" id="UP000008136"/>
    </source>
</evidence>
<dbReference type="EC" id="3.6.4.3" evidence="3"/>
<dbReference type="InterPro" id="IPR027417">
    <property type="entry name" value="P-loop_NTPase"/>
</dbReference>
<comment type="similarity">
    <text evidence="1">Belongs to the AAA ATPase family.</text>
</comment>
<sequence>MPRKAVEKPGEVKYLILKPLGYPLKASYHEYPVVDNPKVFDRYAKDQWKGEFVSKGKLLFDIRMFPDFAFEVISAEPDYGIITDSTIILVETPSRTIETEIVKDVSLSDVVGQEEAKRKVKVILEFLKNPEKFGKWAPRNVLFYGPPGTGKTMTAKALANEAKVPFLSVKSTKLIGEHVGDGARRIHELYERARQVAPCIVFLDEFDSIALDRSYQELRGDVSEVVNALLTELDGIQRNDGICTIAATNRAEMLDASIRSRFEEEIEFSLPSYEERLEILRKNLQEFPLEVKAKLDEVARQTEGFSGRDLVEKVIKSALHRAIAEGRDRIETEDFMKAAVKTMPVKNPPKHMFA</sequence>
<dbReference type="SMART" id="SM00382">
    <property type="entry name" value="AAA"/>
    <property type="match status" value="1"/>
</dbReference>
<dbReference type="GeneID" id="10394961"/>
<dbReference type="InterPro" id="IPR057408">
    <property type="entry name" value="PRS2_C_AAA_lid"/>
</dbReference>
<protein>
    <submittedName>
        <fullName evidence="3">Microtubule-severing ATPase</fullName>
        <ecNumber evidence="3">3.6.4.3</ecNumber>
    </submittedName>
</protein>
<dbReference type="GO" id="GO:0006508">
    <property type="term" value="P:proteolysis"/>
    <property type="evidence" value="ECO:0007669"/>
    <property type="project" value="TreeGrafter"/>
</dbReference>
<dbReference type="KEGG" id="ave:Arcve_1832"/>
<dbReference type="CDD" id="cd19481">
    <property type="entry name" value="RecA-like_protease"/>
    <property type="match status" value="1"/>
</dbReference>
<dbReference type="Gene3D" id="3.40.50.300">
    <property type="entry name" value="P-loop containing nucleotide triphosphate hydrolases"/>
    <property type="match status" value="1"/>
</dbReference>
<gene>
    <name evidence="3" type="ordered locus">Arcve_1832</name>
</gene>
<proteinExistence type="inferred from homology"/>